<comment type="caution">
    <text evidence="4">The sequence shown here is derived from an EMBL/GenBank/DDBJ whole genome shotgun (WGS) entry which is preliminary data.</text>
</comment>
<dbReference type="AlphaFoldDB" id="A0A9X0QGL9"/>
<evidence type="ECO:0000313" key="4">
    <source>
        <dbReference type="EMBL" id="MBB5330020.1"/>
    </source>
</evidence>
<feature type="binding site" evidence="3">
    <location>
        <position position="144"/>
    </location>
    <ligand>
        <name>a divalent metal cation</name>
        <dbReference type="ChEBI" id="CHEBI:60240"/>
    </ligand>
</feature>
<reference evidence="4 5" key="1">
    <citation type="submission" date="2020-08" db="EMBL/GenBank/DDBJ databases">
        <title>Genomic Encyclopedia of Type Strains, Phase IV (KMG-V): Genome sequencing to study the core and pangenomes of soil and plant-associated prokaryotes.</title>
        <authorList>
            <person name="Whitman W."/>
        </authorList>
    </citation>
    <scope>NUCLEOTIDE SEQUENCE [LARGE SCALE GENOMIC DNA]</scope>
    <source>
        <strain evidence="4 5">X5P2</strain>
    </source>
</reference>
<accession>A0A9X0QGL9</accession>
<dbReference type="InterPro" id="IPR034660">
    <property type="entry name" value="DinB/YfiT-like"/>
</dbReference>
<feature type="binding site" evidence="3">
    <location>
        <position position="140"/>
    </location>
    <ligand>
        <name>a divalent metal cation</name>
        <dbReference type="ChEBI" id="CHEBI:60240"/>
    </ligand>
</feature>
<proteinExistence type="inferred from homology"/>
<dbReference type="EMBL" id="JACHEB010000008">
    <property type="protein sequence ID" value="MBB5330020.1"/>
    <property type="molecule type" value="Genomic_DNA"/>
</dbReference>
<comment type="similarity">
    <text evidence="1">Belongs to the DinB family.</text>
</comment>
<dbReference type="RefSeq" id="WP_183979030.1">
    <property type="nucleotide sequence ID" value="NZ_JACHEB010000008.1"/>
</dbReference>
<dbReference type="GO" id="GO:0046872">
    <property type="term" value="F:metal ion binding"/>
    <property type="evidence" value="ECO:0007669"/>
    <property type="project" value="UniProtKB-KW"/>
</dbReference>
<evidence type="ECO:0000256" key="3">
    <source>
        <dbReference type="PIRSR" id="PIRSR607837-1"/>
    </source>
</evidence>
<dbReference type="InterPro" id="IPR007837">
    <property type="entry name" value="DinB"/>
</dbReference>
<evidence type="ECO:0000313" key="5">
    <source>
        <dbReference type="Proteomes" id="UP000535182"/>
    </source>
</evidence>
<organism evidence="4 5">
    <name type="scientific">Tunturiibacter gelidiferens</name>
    <dbReference type="NCBI Taxonomy" id="3069689"/>
    <lineage>
        <taxon>Bacteria</taxon>
        <taxon>Pseudomonadati</taxon>
        <taxon>Acidobacteriota</taxon>
        <taxon>Terriglobia</taxon>
        <taxon>Terriglobales</taxon>
        <taxon>Acidobacteriaceae</taxon>
        <taxon>Tunturiibacter</taxon>
    </lineage>
</organism>
<dbReference type="SUPFAM" id="SSF109854">
    <property type="entry name" value="DinB/YfiT-like putative metalloenzymes"/>
    <property type="match status" value="1"/>
</dbReference>
<dbReference type="Proteomes" id="UP000535182">
    <property type="component" value="Unassembled WGS sequence"/>
</dbReference>
<keyword evidence="5" id="KW-1185">Reference proteome</keyword>
<dbReference type="Gene3D" id="1.20.120.450">
    <property type="entry name" value="dinb family like domain"/>
    <property type="match status" value="1"/>
</dbReference>
<keyword evidence="2 3" id="KW-0479">Metal-binding</keyword>
<name>A0A9X0QGL9_9BACT</name>
<protein>
    <submittedName>
        <fullName evidence="4">Damage-inducible protein DinB</fullName>
    </submittedName>
</protein>
<evidence type="ECO:0000256" key="1">
    <source>
        <dbReference type="ARBA" id="ARBA00008635"/>
    </source>
</evidence>
<dbReference type="Pfam" id="PF05163">
    <property type="entry name" value="DinB"/>
    <property type="match status" value="1"/>
</dbReference>
<evidence type="ECO:0000256" key="2">
    <source>
        <dbReference type="ARBA" id="ARBA00022723"/>
    </source>
</evidence>
<feature type="binding site" evidence="3">
    <location>
        <position position="57"/>
    </location>
    <ligand>
        <name>a divalent metal cation</name>
        <dbReference type="ChEBI" id="CHEBI:60240"/>
    </ligand>
</feature>
<gene>
    <name evidence="4" type="ORF">HDF14_003649</name>
</gene>
<sequence>MTRPKPDPNIDRCKVLVESYAVNERMNQLILEHLDPAAWRAKLADNKGRTIAAIFTHVHNIRRKWLRLSAPHLKLPATLNRSTSTQKQTQTALLESAARCSEMLEGALLESPNRIETFHRDGWAKPWPAGPAMLAYMITHDAHHRGQVSMLAHQLGYPLPPKAAEQIWNWEKLWKDCGFTHPR</sequence>